<feature type="region of interest" description="Disordered" evidence="1">
    <location>
        <begin position="27"/>
        <end position="48"/>
    </location>
</feature>
<dbReference type="GO" id="GO:0005507">
    <property type="term" value="F:copper ion binding"/>
    <property type="evidence" value="ECO:0007669"/>
    <property type="project" value="InterPro"/>
</dbReference>
<dbReference type="AlphaFoldDB" id="A0A1U6HW13"/>
<evidence type="ECO:0000256" key="1">
    <source>
        <dbReference type="SAM" id="MobiDB-lite"/>
    </source>
</evidence>
<dbReference type="InterPro" id="IPR007939">
    <property type="entry name" value="Cu-R_B_prcur"/>
</dbReference>
<dbReference type="Proteomes" id="UP000190989">
    <property type="component" value="Unassembled WGS sequence"/>
</dbReference>
<dbReference type="EMBL" id="FVZE01000003">
    <property type="protein sequence ID" value="SLK00013.1"/>
    <property type="molecule type" value="Genomic_DNA"/>
</dbReference>
<keyword evidence="4" id="KW-1185">Reference proteome</keyword>
<evidence type="ECO:0000313" key="4">
    <source>
        <dbReference type="Proteomes" id="UP000190989"/>
    </source>
</evidence>
<dbReference type="SUPFAM" id="SSF103515">
    <property type="entry name" value="Autotransporter"/>
    <property type="match status" value="1"/>
</dbReference>
<name>A0A1U6HW13_9SPHN</name>
<evidence type="ECO:0000256" key="2">
    <source>
        <dbReference type="SAM" id="SignalP"/>
    </source>
</evidence>
<dbReference type="STRING" id="428990.SAMN06295987_103211"/>
<feature type="compositionally biased region" description="Basic and acidic residues" evidence="1">
    <location>
        <begin position="33"/>
        <end position="48"/>
    </location>
</feature>
<gene>
    <name evidence="3" type="ORF">SAMN06295987_103211</name>
</gene>
<feature type="chain" id="PRO_5013001928" evidence="2">
    <location>
        <begin position="26"/>
        <end position="373"/>
    </location>
</feature>
<dbReference type="GO" id="GO:0009279">
    <property type="term" value="C:cell outer membrane"/>
    <property type="evidence" value="ECO:0007669"/>
    <property type="project" value="InterPro"/>
</dbReference>
<protein>
    <submittedName>
        <fullName evidence="3">Copper resistance protein B</fullName>
    </submittedName>
</protein>
<accession>A0A1U6HW13</accession>
<evidence type="ECO:0000313" key="3">
    <source>
        <dbReference type="EMBL" id="SLK00013.1"/>
    </source>
</evidence>
<reference evidence="4" key="1">
    <citation type="submission" date="2017-02" db="EMBL/GenBank/DDBJ databases">
        <authorList>
            <person name="Varghese N."/>
            <person name="Submissions S."/>
        </authorList>
    </citation>
    <scope>NUCLEOTIDE SEQUENCE [LARGE SCALE GENOMIC DNA]</scope>
    <source>
        <strain evidence="4">SM117</strain>
    </source>
</reference>
<organism evidence="3 4">
    <name type="scientific">Novosphingobium mathurense</name>
    <dbReference type="NCBI Taxonomy" id="428990"/>
    <lineage>
        <taxon>Bacteria</taxon>
        <taxon>Pseudomonadati</taxon>
        <taxon>Pseudomonadota</taxon>
        <taxon>Alphaproteobacteria</taxon>
        <taxon>Sphingomonadales</taxon>
        <taxon>Sphingomonadaceae</taxon>
        <taxon>Novosphingobium</taxon>
    </lineage>
</organism>
<feature type="region of interest" description="Disordered" evidence="1">
    <location>
        <begin position="111"/>
        <end position="138"/>
    </location>
</feature>
<feature type="signal peptide" evidence="2">
    <location>
        <begin position="1"/>
        <end position="25"/>
    </location>
</feature>
<keyword evidence="2" id="KW-0732">Signal</keyword>
<sequence>MARLSIRTAASASLLVIALLSPEMAAAQQQEAPMDHSQMDHGSMDHSMHGSVEDQNGMNMPMEGSEAMPAGDHAMHDMQDMPMEGSEAMPAGDHAMHDMQDMPMDMPMGEDHSAHAGHTMSAPQVVDQPGKAPPPQVPTDHPADRYFPQDRMQAARDALLKHSAFSTLALQVDRLEYRMKDGKDGYGWEGEAWYGGDIDRIVVASEGEGTFGEAAERIEVAAYWRHALDPWFNLQVGARHDFRPDPQRTYALLGIQGLAPYWFEVEGQLLVSDKGDVHARGKASYDQRLTQVLVLEPEVEFDFAFQDVPEIGVGAGFERVEMGARLRYDANRSLAPYIGVNWERKLGETARIARAAGEGASDVSAVVGIRAMF</sequence>
<proteinExistence type="predicted"/>
<dbReference type="Pfam" id="PF05275">
    <property type="entry name" value="CopB"/>
    <property type="match status" value="1"/>
</dbReference>
<dbReference type="GO" id="GO:0006878">
    <property type="term" value="P:intracellular copper ion homeostasis"/>
    <property type="evidence" value="ECO:0007669"/>
    <property type="project" value="InterPro"/>
</dbReference>
<dbReference type="InterPro" id="IPR036709">
    <property type="entry name" value="Autotransporte_beta_dom_sf"/>
</dbReference>